<evidence type="ECO:0000256" key="1">
    <source>
        <dbReference type="SAM" id="MobiDB-lite"/>
    </source>
</evidence>
<keyword evidence="2" id="KW-1133">Transmembrane helix</keyword>
<feature type="transmembrane region" description="Helical" evidence="2">
    <location>
        <begin position="37"/>
        <end position="58"/>
    </location>
</feature>
<sequence>MSASTGTTTQTYTPYASDSAPPRMGHRCCGCCCDMKTAVFVVDIISLVFSALVLFIWVPGLKLMASDEFQEDYEEAVSQQAADITDDAVKQDYENNAKQAFQFTSDVAEDAIPWVTAAAIVSIVAFALGIYGSLSVRQWPVLVALIVHVFNCCMSFVFLQLIPALFAGFFAYPHVVFIIEMRKGIFSRNHGVTDEVLPEIEATPVSPKASAYSNEENEGIV</sequence>
<feature type="compositionally biased region" description="Low complexity" evidence="1">
    <location>
        <begin position="1"/>
        <end position="13"/>
    </location>
</feature>
<evidence type="ECO:0000313" key="3">
    <source>
        <dbReference type="EMBL" id="CAD8298444.1"/>
    </source>
</evidence>
<keyword evidence="2" id="KW-0812">Transmembrane</keyword>
<organism evidence="3">
    <name type="scientific">Pseudictyota dubia</name>
    <dbReference type="NCBI Taxonomy" id="2749911"/>
    <lineage>
        <taxon>Eukaryota</taxon>
        <taxon>Sar</taxon>
        <taxon>Stramenopiles</taxon>
        <taxon>Ochrophyta</taxon>
        <taxon>Bacillariophyta</taxon>
        <taxon>Mediophyceae</taxon>
        <taxon>Biddulphiophycidae</taxon>
        <taxon>Eupodiscales</taxon>
        <taxon>Odontellaceae</taxon>
        <taxon>Pseudictyota</taxon>
    </lineage>
</organism>
<keyword evidence="2" id="KW-0472">Membrane</keyword>
<dbReference type="EMBL" id="HBED01008027">
    <property type="protein sequence ID" value="CAD8298444.1"/>
    <property type="molecule type" value="Transcribed_RNA"/>
</dbReference>
<gene>
    <name evidence="3" type="ORF">TDUB1175_LOCUS3921</name>
</gene>
<evidence type="ECO:0000256" key="2">
    <source>
        <dbReference type="SAM" id="Phobius"/>
    </source>
</evidence>
<accession>A0A7R9Z1N1</accession>
<proteinExistence type="predicted"/>
<name>A0A7R9Z1N1_9STRA</name>
<dbReference type="AlphaFoldDB" id="A0A7R9Z1N1"/>
<feature type="region of interest" description="Disordered" evidence="1">
    <location>
        <begin position="1"/>
        <end position="21"/>
    </location>
</feature>
<protein>
    <submittedName>
        <fullName evidence="3">Uncharacterized protein</fullName>
    </submittedName>
</protein>
<feature type="transmembrane region" description="Helical" evidence="2">
    <location>
        <begin position="164"/>
        <end position="181"/>
    </location>
</feature>
<feature type="transmembrane region" description="Helical" evidence="2">
    <location>
        <begin position="139"/>
        <end position="158"/>
    </location>
</feature>
<reference evidence="3" key="1">
    <citation type="submission" date="2021-01" db="EMBL/GenBank/DDBJ databases">
        <authorList>
            <person name="Corre E."/>
            <person name="Pelletier E."/>
            <person name="Niang G."/>
            <person name="Scheremetjew M."/>
            <person name="Finn R."/>
            <person name="Kale V."/>
            <person name="Holt S."/>
            <person name="Cochrane G."/>
            <person name="Meng A."/>
            <person name="Brown T."/>
            <person name="Cohen L."/>
        </authorList>
    </citation>
    <scope>NUCLEOTIDE SEQUENCE</scope>
    <source>
        <strain evidence="3">CCMP147</strain>
    </source>
</reference>
<feature type="transmembrane region" description="Helical" evidence="2">
    <location>
        <begin position="111"/>
        <end position="132"/>
    </location>
</feature>